<dbReference type="Gene3D" id="3.40.50.1000">
    <property type="entry name" value="HAD superfamily/HAD-like"/>
    <property type="match status" value="1"/>
</dbReference>
<name>A0A7M1B892_9BACT</name>
<evidence type="ECO:0000313" key="2">
    <source>
        <dbReference type="Proteomes" id="UP000593580"/>
    </source>
</evidence>
<keyword evidence="2" id="KW-1185">Reference proteome</keyword>
<dbReference type="InterPro" id="IPR023214">
    <property type="entry name" value="HAD_sf"/>
</dbReference>
<accession>A0A7M1B892</accession>
<dbReference type="AlphaFoldDB" id="A0A7M1B892"/>
<proteinExistence type="predicted"/>
<dbReference type="Pfam" id="PF08282">
    <property type="entry name" value="Hydrolase_3"/>
    <property type="match status" value="1"/>
</dbReference>
<gene>
    <name evidence="1" type="ORF">FM071_01065</name>
</gene>
<reference evidence="1 2" key="1">
    <citation type="submission" date="2019-07" db="EMBL/GenBank/DDBJ databases">
        <title>Sulfurimonas paralvinellae sp. nov., a novel mesophilic, hydrogen- and sulfur-oxidizing chemolithoautotroph within the Epsilonproteo- bacteria isolated from a deep-sea hydrothermal vent polychaete nest, reclassification of Thiomicrospira denitrificans as Sulfurimonas denitrificans comb. nov. and emended description of the genus Sulfurimonas.</title>
        <authorList>
            <person name="Wang S."/>
            <person name="Jiang L."/>
            <person name="Shao Z."/>
        </authorList>
    </citation>
    <scope>NUCLEOTIDE SEQUENCE [LARGE SCALE GENOMIC DNA]</scope>
    <source>
        <strain evidence="1 2">GO25</strain>
    </source>
</reference>
<sequence>MQSNIIEIPNYKRINLKHIVLDYNGTIAKDGVLKEEIKELLVTLAQHYTLHVITADTFGSVNKELQDLDLHIKILRSQNHTLEKEDYIIELNESQCAAIGNGNNDAKMLQSAEIGICVIGDEGCSTKSLLASDIACRSISEALELFVYPKRLIATLRV</sequence>
<protein>
    <submittedName>
        <fullName evidence="1">Haloacid dehalogenase</fullName>
    </submittedName>
</protein>
<dbReference type="EMBL" id="CP041406">
    <property type="protein sequence ID" value="QOP44962.1"/>
    <property type="molecule type" value="Genomic_DNA"/>
</dbReference>
<dbReference type="SUPFAM" id="SSF56784">
    <property type="entry name" value="HAD-like"/>
    <property type="match status" value="1"/>
</dbReference>
<dbReference type="InterPro" id="IPR036412">
    <property type="entry name" value="HAD-like_sf"/>
</dbReference>
<dbReference type="RefSeq" id="WP_193111210.1">
    <property type="nucleotide sequence ID" value="NZ_CP041406.1"/>
</dbReference>
<dbReference type="CDD" id="cd01427">
    <property type="entry name" value="HAD_like"/>
    <property type="match status" value="1"/>
</dbReference>
<evidence type="ECO:0000313" key="1">
    <source>
        <dbReference type="EMBL" id="QOP44962.1"/>
    </source>
</evidence>
<dbReference type="KEGG" id="spal:FM071_01065"/>
<organism evidence="1 2">
    <name type="scientific">Sulfurimonas paralvinellae</name>
    <dbReference type="NCBI Taxonomy" id="317658"/>
    <lineage>
        <taxon>Bacteria</taxon>
        <taxon>Pseudomonadati</taxon>
        <taxon>Campylobacterota</taxon>
        <taxon>Epsilonproteobacteria</taxon>
        <taxon>Campylobacterales</taxon>
        <taxon>Sulfurimonadaceae</taxon>
        <taxon>Sulfurimonas</taxon>
    </lineage>
</organism>
<dbReference type="Proteomes" id="UP000593580">
    <property type="component" value="Chromosome"/>
</dbReference>